<evidence type="ECO:0000313" key="4">
    <source>
        <dbReference type="EMBL" id="SKC75115.1"/>
    </source>
</evidence>
<keyword evidence="2" id="KW-0472">Membrane</keyword>
<dbReference type="Gene3D" id="3.30.450.40">
    <property type="match status" value="1"/>
</dbReference>
<feature type="transmembrane region" description="Helical" evidence="2">
    <location>
        <begin position="77"/>
        <end position="96"/>
    </location>
</feature>
<dbReference type="RefSeq" id="WP_079687735.1">
    <property type="nucleotide sequence ID" value="NZ_FUZU01000002.1"/>
</dbReference>
<evidence type="ECO:0000259" key="3">
    <source>
        <dbReference type="Pfam" id="PF13185"/>
    </source>
</evidence>
<dbReference type="Proteomes" id="UP000190961">
    <property type="component" value="Unassembled WGS sequence"/>
</dbReference>
<feature type="transmembrane region" description="Helical" evidence="2">
    <location>
        <begin position="30"/>
        <end position="48"/>
    </location>
</feature>
<feature type="transmembrane region" description="Helical" evidence="2">
    <location>
        <begin position="179"/>
        <end position="197"/>
    </location>
</feature>
<keyword evidence="2" id="KW-0812">Transmembrane</keyword>
<evidence type="ECO:0000256" key="2">
    <source>
        <dbReference type="SAM" id="Phobius"/>
    </source>
</evidence>
<evidence type="ECO:0000313" key="5">
    <source>
        <dbReference type="Proteomes" id="UP000190961"/>
    </source>
</evidence>
<dbReference type="Pfam" id="PF13185">
    <property type="entry name" value="GAF_2"/>
    <property type="match status" value="1"/>
</dbReference>
<organism evidence="4 5">
    <name type="scientific">Ohtaekwangia koreensis</name>
    <dbReference type="NCBI Taxonomy" id="688867"/>
    <lineage>
        <taxon>Bacteria</taxon>
        <taxon>Pseudomonadati</taxon>
        <taxon>Bacteroidota</taxon>
        <taxon>Cytophagia</taxon>
        <taxon>Cytophagales</taxon>
        <taxon>Fulvivirgaceae</taxon>
        <taxon>Ohtaekwangia</taxon>
    </lineage>
</organism>
<gene>
    <name evidence="4" type="ORF">SAMN05660236_3187</name>
</gene>
<feature type="transmembrane region" description="Helical" evidence="2">
    <location>
        <begin position="108"/>
        <end position="129"/>
    </location>
</feature>
<protein>
    <submittedName>
        <fullName evidence="4">GAF domain-containing protein</fullName>
    </submittedName>
</protein>
<feature type="domain" description="GAF" evidence="3">
    <location>
        <begin position="266"/>
        <end position="396"/>
    </location>
</feature>
<accession>A0A1T5LH92</accession>
<dbReference type="AlphaFoldDB" id="A0A1T5LH92"/>
<keyword evidence="1" id="KW-0175">Coiled coil</keyword>
<sequence length="469" mass="52743">MLNFWKRISYLGVTDDQDFRLARRIVLSNRFGLIIAAVTLIFLIVFLFRPNAPIVPLIGMLLVVGSIWFLNGLELTALSRFITSLTPGVGLFILNISQKFGDPATIDILHYATPRMIIIGSAALPFAMFTHNEKRYVMSAVAVIILLGFGYDGIHQLFGVDIASLGINDKYYSIVTEDMVVLTIITLAASGFMFGMGEQYDKKAQRLLDDALQQTESLKRKEENLKKTLSELEESRKQDDFRSWVAKGIAELGGVLQTSENSVNIYEHWLSAVVKYLKVNQGGLFLAEEDSSGKTELKLTASYAFERKKFLQKSVEPGEGLVGQAYMEQHTIYLKKVPKEYIHITSGLGDAPPHVLLVLPIKNKKSTEAVLELASFHELEKHHLELLEKLGESLAGFISNHKINQRTKTLLQQAQTMSEELRSNEEEMRQNLEELTATQEALARKEREYQQRIAELEDIVSNSRSVSAA</sequence>
<reference evidence="4 5" key="1">
    <citation type="submission" date="2017-02" db="EMBL/GenBank/DDBJ databases">
        <authorList>
            <person name="Peterson S.W."/>
        </authorList>
    </citation>
    <scope>NUCLEOTIDE SEQUENCE [LARGE SCALE GENOMIC DNA]</scope>
    <source>
        <strain evidence="4 5">DSM 25262</strain>
    </source>
</reference>
<feature type="coiled-coil region" evidence="1">
    <location>
        <begin position="404"/>
        <end position="459"/>
    </location>
</feature>
<feature type="coiled-coil region" evidence="1">
    <location>
        <begin position="204"/>
        <end position="238"/>
    </location>
</feature>
<dbReference type="STRING" id="688867.SAMN05660236_3187"/>
<dbReference type="InterPro" id="IPR003018">
    <property type="entry name" value="GAF"/>
</dbReference>
<keyword evidence="2" id="KW-1133">Transmembrane helix</keyword>
<dbReference type="OrthoDB" id="1109395at2"/>
<dbReference type="InterPro" id="IPR029016">
    <property type="entry name" value="GAF-like_dom_sf"/>
</dbReference>
<dbReference type="EMBL" id="FUZU01000002">
    <property type="protein sequence ID" value="SKC75115.1"/>
    <property type="molecule type" value="Genomic_DNA"/>
</dbReference>
<feature type="transmembrane region" description="Helical" evidence="2">
    <location>
        <begin position="136"/>
        <end position="159"/>
    </location>
</feature>
<keyword evidence="5" id="KW-1185">Reference proteome</keyword>
<name>A0A1T5LH92_9BACT</name>
<feature type="transmembrane region" description="Helical" evidence="2">
    <location>
        <begin position="54"/>
        <end position="70"/>
    </location>
</feature>
<proteinExistence type="predicted"/>
<evidence type="ECO:0000256" key="1">
    <source>
        <dbReference type="SAM" id="Coils"/>
    </source>
</evidence>
<dbReference type="SUPFAM" id="SSF55781">
    <property type="entry name" value="GAF domain-like"/>
    <property type="match status" value="1"/>
</dbReference>